<proteinExistence type="predicted"/>
<protein>
    <submittedName>
        <fullName evidence="2">Uu.00g075090.m01.CDS01</fullName>
    </submittedName>
</protein>
<evidence type="ECO:0000313" key="2">
    <source>
        <dbReference type="EMBL" id="CAJ2511884.1"/>
    </source>
</evidence>
<dbReference type="EMBL" id="CAUWAG010000018">
    <property type="protein sequence ID" value="CAJ2511884.1"/>
    <property type="molecule type" value="Genomic_DNA"/>
</dbReference>
<name>A0AAI8YNZ8_9PEZI</name>
<evidence type="ECO:0000313" key="3">
    <source>
        <dbReference type="Proteomes" id="UP001295740"/>
    </source>
</evidence>
<reference evidence="2" key="1">
    <citation type="submission" date="2023-10" db="EMBL/GenBank/DDBJ databases">
        <authorList>
            <person name="Hackl T."/>
        </authorList>
    </citation>
    <scope>NUCLEOTIDE SEQUENCE</scope>
</reference>
<feature type="region of interest" description="Disordered" evidence="1">
    <location>
        <begin position="1"/>
        <end position="119"/>
    </location>
</feature>
<comment type="caution">
    <text evidence="2">The sequence shown here is derived from an EMBL/GenBank/DDBJ whole genome shotgun (WGS) entry which is preliminary data.</text>
</comment>
<feature type="compositionally biased region" description="Basic and acidic residues" evidence="1">
    <location>
        <begin position="26"/>
        <end position="39"/>
    </location>
</feature>
<keyword evidence="3" id="KW-1185">Reference proteome</keyword>
<organism evidence="2 3">
    <name type="scientific">Anthostomella pinea</name>
    <dbReference type="NCBI Taxonomy" id="933095"/>
    <lineage>
        <taxon>Eukaryota</taxon>
        <taxon>Fungi</taxon>
        <taxon>Dikarya</taxon>
        <taxon>Ascomycota</taxon>
        <taxon>Pezizomycotina</taxon>
        <taxon>Sordariomycetes</taxon>
        <taxon>Xylariomycetidae</taxon>
        <taxon>Xylariales</taxon>
        <taxon>Xylariaceae</taxon>
        <taxon>Anthostomella</taxon>
    </lineage>
</organism>
<gene>
    <name evidence="2" type="ORF">KHLLAP_LOCUS12352</name>
</gene>
<sequence length="296" mass="34170">MSVPHAYDIVSPRNYSNGNDGMAAPPREKSPPLRNENRKASNKKHQGPPGYSEHEKRSKKGQSSTSTALYSQKHDHSPRHGDARRGSAKSPQHDSRSRQQEEMIPSSKTPRPEPADRKNYGIPSECCLLRWNPDQEPFKVLNSIMDGDSLGRWIHDWALAIFGAQTAQLDIAGLLWNQLIKLTGIAEKKKVAEFIERGRGLMENLRRLLKEFEEPFLGLAKDKIMEPFMESLLGKEQDGERVQGFSQSVRQWALDFDANYEDIVEDAEERGWRQEDIEEIRRREDEADRRRRRQRK</sequence>
<dbReference type="AlphaFoldDB" id="A0AAI8YNZ8"/>
<feature type="compositionally biased region" description="Polar residues" evidence="1">
    <location>
        <begin position="61"/>
        <end position="70"/>
    </location>
</feature>
<evidence type="ECO:0000256" key="1">
    <source>
        <dbReference type="SAM" id="MobiDB-lite"/>
    </source>
</evidence>
<feature type="compositionally biased region" description="Basic and acidic residues" evidence="1">
    <location>
        <begin position="110"/>
        <end position="119"/>
    </location>
</feature>
<accession>A0AAI8YNZ8</accession>
<feature type="compositionally biased region" description="Basic and acidic residues" evidence="1">
    <location>
        <begin position="72"/>
        <end position="101"/>
    </location>
</feature>
<dbReference type="Proteomes" id="UP001295740">
    <property type="component" value="Unassembled WGS sequence"/>
</dbReference>